<dbReference type="Proteomes" id="UP000649617">
    <property type="component" value="Unassembled WGS sequence"/>
</dbReference>
<proteinExistence type="inferred from homology"/>
<evidence type="ECO:0000256" key="6">
    <source>
        <dbReference type="ARBA" id="ARBA00023315"/>
    </source>
</evidence>
<comment type="domain">
    <text evidence="7">The DHHC domain is required for palmitoyltransferase activity.</text>
</comment>
<comment type="subcellular location">
    <subcellularLocation>
        <location evidence="1">Membrane</location>
        <topology evidence="1">Multi-pass membrane protein</topology>
    </subcellularLocation>
</comment>
<sequence>NDKRPYLPLMLFGTTLFGSIHMLMVEFPVIGRDLPSAYAIRGYFLCVYAVTLGCQVYCVLCDPGKLQPKELEAFAQANPTTDGSKALPRRCHKMWLFKQPIRRYDHYCRWLTNAIGLLNHREFVLMLIGLLIIGVAGCLVDFVLLIWTSSEGHHFTGFLLIMHLTYSVILTLLAGPILRLHLTFVSRNELANEYKHNLFYIMRDATGKPIPVNDLEDEEFNQGLDNDKFEYEPSLNAFDRGWVTNCINFWCMARWPSSQLGEF</sequence>
<evidence type="ECO:0000256" key="5">
    <source>
        <dbReference type="ARBA" id="ARBA00023136"/>
    </source>
</evidence>
<evidence type="ECO:0000259" key="8">
    <source>
        <dbReference type="Pfam" id="PF01529"/>
    </source>
</evidence>
<feature type="transmembrane region" description="Helical" evidence="7">
    <location>
        <begin position="7"/>
        <end position="30"/>
    </location>
</feature>
<evidence type="ECO:0000313" key="9">
    <source>
        <dbReference type="EMBL" id="CAE7163242.1"/>
    </source>
</evidence>
<feature type="transmembrane region" description="Helical" evidence="7">
    <location>
        <begin position="155"/>
        <end position="178"/>
    </location>
</feature>
<reference evidence="9" key="1">
    <citation type="submission" date="2021-02" db="EMBL/GenBank/DDBJ databases">
        <authorList>
            <person name="Dougan E. K."/>
            <person name="Rhodes N."/>
            <person name="Thang M."/>
            <person name="Chan C."/>
        </authorList>
    </citation>
    <scope>NUCLEOTIDE SEQUENCE</scope>
</reference>
<keyword evidence="5 7" id="KW-0472">Membrane</keyword>
<feature type="transmembrane region" description="Helical" evidence="7">
    <location>
        <begin position="42"/>
        <end position="60"/>
    </location>
</feature>
<keyword evidence="3 7" id="KW-0812">Transmembrane</keyword>
<dbReference type="GO" id="GO:0006612">
    <property type="term" value="P:protein targeting to membrane"/>
    <property type="evidence" value="ECO:0007669"/>
    <property type="project" value="TreeGrafter"/>
</dbReference>
<feature type="domain" description="Palmitoyltransferase DHHC" evidence="8">
    <location>
        <begin position="87"/>
        <end position="194"/>
    </location>
</feature>
<dbReference type="PANTHER" id="PTHR22883">
    <property type="entry name" value="ZINC FINGER DHHC DOMAIN CONTAINING PROTEIN"/>
    <property type="match status" value="1"/>
</dbReference>
<comment type="caution">
    <text evidence="9">The sequence shown here is derived from an EMBL/GenBank/DDBJ whole genome shotgun (WGS) entry which is preliminary data.</text>
</comment>
<gene>
    <name evidence="9" type="primary">AKR1</name>
    <name evidence="9" type="ORF">SPIL2461_LOCUS589</name>
</gene>
<evidence type="ECO:0000256" key="7">
    <source>
        <dbReference type="RuleBase" id="RU079119"/>
    </source>
</evidence>
<dbReference type="GO" id="GO:0019706">
    <property type="term" value="F:protein-cysteine S-palmitoyltransferase activity"/>
    <property type="evidence" value="ECO:0007669"/>
    <property type="project" value="UniProtKB-EC"/>
</dbReference>
<evidence type="ECO:0000256" key="3">
    <source>
        <dbReference type="ARBA" id="ARBA00022692"/>
    </source>
</evidence>
<dbReference type="AlphaFoldDB" id="A0A812IRI0"/>
<keyword evidence="6 7" id="KW-0012">Acyltransferase</keyword>
<feature type="transmembrane region" description="Helical" evidence="7">
    <location>
        <begin position="123"/>
        <end position="149"/>
    </location>
</feature>
<dbReference type="GO" id="GO:0005783">
    <property type="term" value="C:endoplasmic reticulum"/>
    <property type="evidence" value="ECO:0007669"/>
    <property type="project" value="TreeGrafter"/>
</dbReference>
<dbReference type="GO" id="GO:0016020">
    <property type="term" value="C:membrane"/>
    <property type="evidence" value="ECO:0007669"/>
    <property type="project" value="UniProtKB-SubCell"/>
</dbReference>
<evidence type="ECO:0000256" key="4">
    <source>
        <dbReference type="ARBA" id="ARBA00022989"/>
    </source>
</evidence>
<evidence type="ECO:0000256" key="2">
    <source>
        <dbReference type="ARBA" id="ARBA00022679"/>
    </source>
</evidence>
<name>A0A812IRI0_SYMPI</name>
<evidence type="ECO:0000256" key="1">
    <source>
        <dbReference type="ARBA" id="ARBA00004141"/>
    </source>
</evidence>
<keyword evidence="2 7" id="KW-0808">Transferase</keyword>
<comment type="similarity">
    <text evidence="7">Belongs to the DHHC palmitoyltransferase family.</text>
</comment>
<dbReference type="EMBL" id="CAJNIZ010000491">
    <property type="protein sequence ID" value="CAE7163242.1"/>
    <property type="molecule type" value="Genomic_DNA"/>
</dbReference>
<keyword evidence="10" id="KW-1185">Reference proteome</keyword>
<dbReference type="InterPro" id="IPR039859">
    <property type="entry name" value="PFA4/ZDH16/20/ERF2-like"/>
</dbReference>
<comment type="catalytic activity">
    <reaction evidence="7">
        <text>L-cysteinyl-[protein] + hexadecanoyl-CoA = S-hexadecanoyl-L-cysteinyl-[protein] + CoA</text>
        <dbReference type="Rhea" id="RHEA:36683"/>
        <dbReference type="Rhea" id="RHEA-COMP:10131"/>
        <dbReference type="Rhea" id="RHEA-COMP:11032"/>
        <dbReference type="ChEBI" id="CHEBI:29950"/>
        <dbReference type="ChEBI" id="CHEBI:57287"/>
        <dbReference type="ChEBI" id="CHEBI:57379"/>
        <dbReference type="ChEBI" id="CHEBI:74151"/>
        <dbReference type="EC" id="2.3.1.225"/>
    </reaction>
</comment>
<keyword evidence="4 7" id="KW-1133">Transmembrane helix</keyword>
<dbReference type="PROSITE" id="PS50216">
    <property type="entry name" value="DHHC"/>
    <property type="match status" value="1"/>
</dbReference>
<dbReference type="Pfam" id="PF01529">
    <property type="entry name" value="DHHC"/>
    <property type="match status" value="1"/>
</dbReference>
<organism evidence="9 10">
    <name type="scientific">Symbiodinium pilosum</name>
    <name type="common">Dinoflagellate</name>
    <dbReference type="NCBI Taxonomy" id="2952"/>
    <lineage>
        <taxon>Eukaryota</taxon>
        <taxon>Sar</taxon>
        <taxon>Alveolata</taxon>
        <taxon>Dinophyceae</taxon>
        <taxon>Suessiales</taxon>
        <taxon>Symbiodiniaceae</taxon>
        <taxon>Symbiodinium</taxon>
    </lineage>
</organism>
<dbReference type="EC" id="2.3.1.225" evidence="7"/>
<evidence type="ECO:0000313" key="10">
    <source>
        <dbReference type="Proteomes" id="UP000649617"/>
    </source>
</evidence>
<dbReference type="OrthoDB" id="6781668at2759"/>
<dbReference type="InterPro" id="IPR001594">
    <property type="entry name" value="Palmitoyltrfase_DHHC"/>
</dbReference>
<dbReference type="GO" id="GO:0005794">
    <property type="term" value="C:Golgi apparatus"/>
    <property type="evidence" value="ECO:0007669"/>
    <property type="project" value="TreeGrafter"/>
</dbReference>
<feature type="non-terminal residue" evidence="9">
    <location>
        <position position="1"/>
    </location>
</feature>
<protein>
    <recommendedName>
        <fullName evidence="7">Palmitoyltransferase</fullName>
        <ecNumber evidence="7">2.3.1.225</ecNumber>
    </recommendedName>
</protein>
<accession>A0A812IRI0</accession>